<proteinExistence type="predicted"/>
<dbReference type="AlphaFoldDB" id="A0A0E4FXF0"/>
<protein>
    <recommendedName>
        <fullName evidence="3">Aldose 1-epimerase family protein</fullName>
    </recommendedName>
</protein>
<evidence type="ECO:0008006" key="3">
    <source>
        <dbReference type="Google" id="ProtNLM"/>
    </source>
</evidence>
<sequence length="300" mass="32508">MEIVMTDDTHSIRSGGLTATIKAHGAEMCSLKSDAGLEFVWQAAPAWPRHAPLLFPIVGRLANDELRHRGKTYRMTQHGFARDSRFAWAERGESRCVLVLEDSETTRALYPFAFRLTATYAIDDAGLDLSLTVANTGKETLPASLGGHPAFNWPLQSGVSKEDYALTFANAESSPIRRLDGGLLRAATEPSPVSGTVLPLSDSLFVDDAIIFDRIDSNSVLYAAGPSASSGPWLKMSWRGFRELGVWSKPSGAPFLCIEPWRGYASPAGFDGAFSDKPGLMHIAAGAEERLSFRIEVASS</sequence>
<name>A0A0E4FXF0_9BRAD</name>
<dbReference type="PANTHER" id="PTHR11122:SF13">
    <property type="entry name" value="GLUCOSE-6-PHOSPHATE 1-EPIMERASE"/>
    <property type="match status" value="1"/>
</dbReference>
<dbReference type="Proteomes" id="UP000063308">
    <property type="component" value="Chromosome"/>
</dbReference>
<organism evidence="1 2">
    <name type="scientific">Bradyrhizobium diazoefficiens</name>
    <dbReference type="NCBI Taxonomy" id="1355477"/>
    <lineage>
        <taxon>Bacteria</taxon>
        <taxon>Pseudomonadati</taxon>
        <taxon>Pseudomonadota</taxon>
        <taxon>Alphaproteobacteria</taxon>
        <taxon>Hyphomicrobiales</taxon>
        <taxon>Nitrobacteraceae</taxon>
        <taxon>Bradyrhizobium</taxon>
    </lineage>
</organism>
<dbReference type="GO" id="GO:0016853">
    <property type="term" value="F:isomerase activity"/>
    <property type="evidence" value="ECO:0007669"/>
    <property type="project" value="InterPro"/>
</dbReference>
<dbReference type="PANTHER" id="PTHR11122">
    <property type="entry name" value="APOSPORY-ASSOCIATED PROTEIN C-RELATED"/>
    <property type="match status" value="1"/>
</dbReference>
<dbReference type="Gene3D" id="2.70.98.10">
    <property type="match status" value="1"/>
</dbReference>
<gene>
    <name evidence="1" type="ORF">NK6_6228</name>
</gene>
<accession>A0A0E4FXF0</accession>
<dbReference type="GO" id="GO:0005975">
    <property type="term" value="P:carbohydrate metabolic process"/>
    <property type="evidence" value="ECO:0007669"/>
    <property type="project" value="InterPro"/>
</dbReference>
<dbReference type="InterPro" id="IPR008183">
    <property type="entry name" value="Aldose_1/G6P_1-epimerase"/>
</dbReference>
<dbReference type="Pfam" id="PF01263">
    <property type="entry name" value="Aldose_epim"/>
    <property type="match status" value="1"/>
</dbReference>
<evidence type="ECO:0000313" key="2">
    <source>
        <dbReference type="Proteomes" id="UP000063308"/>
    </source>
</evidence>
<dbReference type="CDD" id="cd09024">
    <property type="entry name" value="Aldose_epim_lacX"/>
    <property type="match status" value="1"/>
</dbReference>
<dbReference type="SUPFAM" id="SSF74650">
    <property type="entry name" value="Galactose mutarotase-like"/>
    <property type="match status" value="1"/>
</dbReference>
<dbReference type="InterPro" id="IPR014718">
    <property type="entry name" value="GH-type_carb-bd"/>
</dbReference>
<dbReference type="InterPro" id="IPR011013">
    <property type="entry name" value="Gal_mutarotase_sf_dom"/>
</dbReference>
<evidence type="ECO:0000313" key="1">
    <source>
        <dbReference type="EMBL" id="BAR59381.1"/>
    </source>
</evidence>
<dbReference type="GO" id="GO:0030246">
    <property type="term" value="F:carbohydrate binding"/>
    <property type="evidence" value="ECO:0007669"/>
    <property type="project" value="InterPro"/>
</dbReference>
<dbReference type="EMBL" id="AP014685">
    <property type="protein sequence ID" value="BAR59381.1"/>
    <property type="molecule type" value="Genomic_DNA"/>
</dbReference>
<reference evidence="1 2" key="1">
    <citation type="submission" date="2014-11" db="EMBL/GenBank/DDBJ databases">
        <title>Symbiosis island explosion on the genome of extra-slow-growing strains of soybean bradyrhizobia with massive insertion sequences.</title>
        <authorList>
            <person name="Iida T."/>
            <person name="Minamisawa K."/>
        </authorList>
    </citation>
    <scope>NUCLEOTIDE SEQUENCE [LARGE SCALE GENOMIC DNA]</scope>
    <source>
        <strain evidence="1 2">NK6</strain>
    </source>
</reference>
<dbReference type="InterPro" id="IPR037481">
    <property type="entry name" value="LacX"/>
</dbReference>